<sequence>MVKKKRKKKEKFGKIVLPEIKTQAELRADINKFPKINFLGK</sequence>
<reference evidence="1" key="1">
    <citation type="journal article" date="2015" name="Nature">
        <title>Complex archaea that bridge the gap between prokaryotes and eukaryotes.</title>
        <authorList>
            <person name="Spang A."/>
            <person name="Saw J.H."/>
            <person name="Jorgensen S.L."/>
            <person name="Zaremba-Niedzwiedzka K."/>
            <person name="Martijn J."/>
            <person name="Lind A.E."/>
            <person name="van Eijk R."/>
            <person name="Schleper C."/>
            <person name="Guy L."/>
            <person name="Ettema T.J."/>
        </authorList>
    </citation>
    <scope>NUCLEOTIDE SEQUENCE</scope>
</reference>
<comment type="caution">
    <text evidence="1">The sequence shown here is derived from an EMBL/GenBank/DDBJ whole genome shotgun (WGS) entry which is preliminary data.</text>
</comment>
<proteinExistence type="predicted"/>
<dbReference type="AlphaFoldDB" id="A0A0F9UNA2"/>
<gene>
    <name evidence="1" type="ORF">LCGC14_0509470</name>
</gene>
<protein>
    <submittedName>
        <fullName evidence="1">Uncharacterized protein</fullName>
    </submittedName>
</protein>
<evidence type="ECO:0000313" key="1">
    <source>
        <dbReference type="EMBL" id="KKN62686.1"/>
    </source>
</evidence>
<accession>A0A0F9UNA2</accession>
<dbReference type="EMBL" id="LAZR01000616">
    <property type="protein sequence ID" value="KKN62686.1"/>
    <property type="molecule type" value="Genomic_DNA"/>
</dbReference>
<name>A0A0F9UNA2_9ZZZZ</name>
<organism evidence="1">
    <name type="scientific">marine sediment metagenome</name>
    <dbReference type="NCBI Taxonomy" id="412755"/>
    <lineage>
        <taxon>unclassified sequences</taxon>
        <taxon>metagenomes</taxon>
        <taxon>ecological metagenomes</taxon>
    </lineage>
</organism>